<proteinExistence type="predicted"/>
<dbReference type="EMBL" id="JAFBIL020000002">
    <property type="protein sequence ID" value="MBZ2206689.1"/>
    <property type="molecule type" value="Genomic_DNA"/>
</dbReference>
<gene>
    <name evidence="1" type="ORF">I4X03_005400</name>
</gene>
<evidence type="ECO:0000313" key="1">
    <source>
        <dbReference type="EMBL" id="MBZ2206689.1"/>
    </source>
</evidence>
<dbReference type="Proteomes" id="UP000809349">
    <property type="component" value="Unassembled WGS sequence"/>
</dbReference>
<organism evidence="1 2">
    <name type="scientific">Massilia soli</name>
    <dbReference type="NCBI Taxonomy" id="2792854"/>
    <lineage>
        <taxon>Bacteria</taxon>
        <taxon>Pseudomonadati</taxon>
        <taxon>Pseudomonadota</taxon>
        <taxon>Betaproteobacteria</taxon>
        <taxon>Burkholderiales</taxon>
        <taxon>Oxalobacteraceae</taxon>
        <taxon>Telluria group</taxon>
        <taxon>Massilia</taxon>
    </lineage>
</organism>
<dbReference type="InterPro" id="IPR013783">
    <property type="entry name" value="Ig-like_fold"/>
</dbReference>
<sequence>MTQVVADTTVQAGKTAAASVLACGSGLMGDVSWTQVSGPAITMLSAQSPTVSFDAAGPGVVKLRADVRLASGATESPTVDITVEPRGAGSFVTVRSDHSVRPGTDTSVRAWPTLAAGENLTRIVWTQVSGPTVEMNTSDERVLMFRAPTVASDTALKFRATMTTSLGRQDADDVIIAVERQTLAKDSLLDMTQRVHPYRSAARYAGVLKQCTYDVALYYTDSVRNNFCKASTLPLLQEEVGPGAVPTVAQVMGRVLVSHDFLGANFEQFLLTQDPHGDFRRMLAGTTAIVLGSHVRPSFYMSATGAIYLDANNLWLTAEQRDVVTEVPDYRLAFDDELNFSSFGRQVRGNDYARRALPSTERMTRSVDELLTGLGRLLYHELAHAADFFTPAQRTLDPSLSIWGNVVGRISGGTLVSDALSTRYPLSSVEMAGLGQVMFQGIKATEVQKAYSATDVGRFFGADLANDEYAYSTPREDLAMLFEEFMMVYRHGIRYDIAFTNALRDGMPSSQVLVAWGQRGRIAEAAIKPRIKLVLAQVAPWIDPAVVDTLPAAQLMRVGQTWDANLVLGGSSGLSGISASKIVSKQEAAQRLREDARKPRD</sequence>
<comment type="caution">
    <text evidence="1">The sequence shown here is derived from an EMBL/GenBank/DDBJ whole genome shotgun (WGS) entry which is preliminary data.</text>
</comment>
<accession>A0ABS7SL68</accession>
<keyword evidence="2" id="KW-1185">Reference proteome</keyword>
<evidence type="ECO:0000313" key="2">
    <source>
        <dbReference type="Proteomes" id="UP000809349"/>
    </source>
</evidence>
<protein>
    <submittedName>
        <fullName evidence="1">Uncharacterized protein</fullName>
    </submittedName>
</protein>
<dbReference type="Gene3D" id="2.60.40.10">
    <property type="entry name" value="Immunoglobulins"/>
    <property type="match status" value="1"/>
</dbReference>
<reference evidence="1 2" key="1">
    <citation type="submission" date="2021-08" db="EMBL/GenBank/DDBJ databases">
        <title>Massilia sp. R798.</title>
        <authorList>
            <person name="Baek J.H."/>
            <person name="Jung H.S."/>
            <person name="Kim K.R."/>
            <person name="Jeon C.O."/>
        </authorList>
    </citation>
    <scope>NUCLEOTIDE SEQUENCE [LARGE SCALE GENOMIC DNA]</scope>
    <source>
        <strain evidence="1 2">R798</strain>
    </source>
</reference>
<dbReference type="RefSeq" id="WP_223466849.1">
    <property type="nucleotide sequence ID" value="NZ_JAFBIL020000002.1"/>
</dbReference>
<name>A0ABS7SL68_9BURK</name>